<name>A0A1H3WCZ7_9GAMM</name>
<evidence type="ECO:0008006" key="4">
    <source>
        <dbReference type="Google" id="ProtNLM"/>
    </source>
</evidence>
<evidence type="ECO:0000313" key="3">
    <source>
        <dbReference type="Proteomes" id="UP000198658"/>
    </source>
</evidence>
<dbReference type="Proteomes" id="UP000198658">
    <property type="component" value="Unassembled WGS sequence"/>
</dbReference>
<evidence type="ECO:0000256" key="1">
    <source>
        <dbReference type="SAM" id="MobiDB-lite"/>
    </source>
</evidence>
<feature type="region of interest" description="Disordered" evidence="1">
    <location>
        <begin position="69"/>
        <end position="97"/>
    </location>
</feature>
<protein>
    <recommendedName>
        <fullName evidence="4">DUF3108 domain-containing protein</fullName>
    </recommendedName>
</protein>
<proteinExistence type="predicted"/>
<evidence type="ECO:0000313" key="2">
    <source>
        <dbReference type="EMBL" id="SDZ84701.1"/>
    </source>
</evidence>
<dbReference type="OrthoDB" id="1491713at2"/>
<keyword evidence="3" id="KW-1185">Reference proteome</keyword>
<accession>A0A1H3WCZ7</accession>
<dbReference type="EMBL" id="FNQO01000001">
    <property type="protein sequence ID" value="SDZ84701.1"/>
    <property type="molecule type" value="Genomic_DNA"/>
</dbReference>
<dbReference type="AlphaFoldDB" id="A0A1H3WCZ7"/>
<dbReference type="RefSeq" id="WP_091385257.1">
    <property type="nucleotide sequence ID" value="NZ_FNQO01000001.1"/>
</dbReference>
<feature type="compositionally biased region" description="Basic and acidic residues" evidence="1">
    <location>
        <begin position="83"/>
        <end position="97"/>
    </location>
</feature>
<dbReference type="STRING" id="658218.SAMN05216562_0733"/>
<gene>
    <name evidence="2" type="ORF">SAMN05216562_0733</name>
</gene>
<organism evidence="2 3">
    <name type="scientific">Microbulbifer marinus</name>
    <dbReference type="NCBI Taxonomy" id="658218"/>
    <lineage>
        <taxon>Bacteria</taxon>
        <taxon>Pseudomonadati</taxon>
        <taxon>Pseudomonadota</taxon>
        <taxon>Gammaproteobacteria</taxon>
        <taxon>Cellvibrionales</taxon>
        <taxon>Microbulbiferaceae</taxon>
        <taxon>Microbulbifer</taxon>
    </lineage>
</organism>
<sequence>MLSLLVAVAMNAAAHCGYDGEVRVTGLARDPQNGELAYCEYHLPAENDRTRVLYYSPQGFRIAEKTLIASGGDSPRNNSRPEVLQRDYRQGEQRQVRRRGNRWEMRYRAPGSTAWETAALGDGAIDVIDAGFDAFVRRHWDRLVSGQPLAFDFASPLHGRAIELRARRAACRDSQSGRLCFRVDLAQPLLRLFAGDLYLEYGADSRRLLFFEGVVNLLDSRAESQRLQIDYRYE</sequence>
<reference evidence="3" key="1">
    <citation type="submission" date="2016-10" db="EMBL/GenBank/DDBJ databases">
        <authorList>
            <person name="Varghese N."/>
            <person name="Submissions S."/>
        </authorList>
    </citation>
    <scope>NUCLEOTIDE SEQUENCE [LARGE SCALE GENOMIC DNA]</scope>
    <source>
        <strain evidence="3">CGMCC 1.10657</strain>
    </source>
</reference>